<sequence>MAKFKKLLSNKKILIGLVAFIILILGYAVGSGSAKANLDEGKVSYEALLSKIEQLESTIKNVESTIEDKENVLDEVEGKVQEANDKLDEEESKLNSKKDEVDEIFSLIDEKEVFSSDIEALQKELDNKSTEVDEISSLIEVKQSELEKIENSIVKKKAEPIDLLSGEYIVGSDVPAGRYQATNVGRGSNFVVYSSGGSLKVNTILGDDWGDGDYVFWAEDGDFIETAAQVKLIPIED</sequence>
<accession>A0ABW3LMD7</accession>
<proteinExistence type="predicted"/>
<comment type="caution">
    <text evidence="2">The sequence shown here is derived from an EMBL/GenBank/DDBJ whole genome shotgun (WGS) entry which is preliminary data.</text>
</comment>
<evidence type="ECO:0000313" key="2">
    <source>
        <dbReference type="EMBL" id="MFD1039258.1"/>
    </source>
</evidence>
<evidence type="ECO:0000256" key="1">
    <source>
        <dbReference type="SAM" id="Coils"/>
    </source>
</evidence>
<keyword evidence="1" id="KW-0175">Coiled coil</keyword>
<gene>
    <name evidence="2" type="ORF">ACFQ3N_12770</name>
</gene>
<keyword evidence="3" id="KW-1185">Reference proteome</keyword>
<dbReference type="Proteomes" id="UP001597040">
    <property type="component" value="Unassembled WGS sequence"/>
</dbReference>
<protein>
    <submittedName>
        <fullName evidence="2">Uncharacterized protein</fullName>
    </submittedName>
</protein>
<dbReference type="RefSeq" id="WP_390362919.1">
    <property type="nucleotide sequence ID" value="NZ_JBHTKJ010000034.1"/>
</dbReference>
<reference evidence="3" key="1">
    <citation type="journal article" date="2019" name="Int. J. Syst. Evol. Microbiol.">
        <title>The Global Catalogue of Microorganisms (GCM) 10K type strain sequencing project: providing services to taxonomists for standard genome sequencing and annotation.</title>
        <authorList>
            <consortium name="The Broad Institute Genomics Platform"/>
            <consortium name="The Broad Institute Genome Sequencing Center for Infectious Disease"/>
            <person name="Wu L."/>
            <person name="Ma J."/>
        </authorList>
    </citation>
    <scope>NUCLEOTIDE SEQUENCE [LARGE SCALE GENOMIC DNA]</scope>
    <source>
        <strain evidence="3">CCUG 56754</strain>
    </source>
</reference>
<feature type="coiled-coil region" evidence="1">
    <location>
        <begin position="45"/>
        <end position="159"/>
    </location>
</feature>
<dbReference type="Gene3D" id="1.10.287.1490">
    <property type="match status" value="1"/>
</dbReference>
<name>A0ABW3LMD7_9BACI</name>
<dbReference type="EMBL" id="JBHTKJ010000034">
    <property type="protein sequence ID" value="MFD1039258.1"/>
    <property type="molecule type" value="Genomic_DNA"/>
</dbReference>
<evidence type="ECO:0000313" key="3">
    <source>
        <dbReference type="Proteomes" id="UP001597040"/>
    </source>
</evidence>
<dbReference type="SUPFAM" id="SSF57997">
    <property type="entry name" value="Tropomyosin"/>
    <property type="match status" value="1"/>
</dbReference>
<organism evidence="2 3">
    <name type="scientific">Virgibacillus byunsanensis</name>
    <dbReference type="NCBI Taxonomy" id="570945"/>
    <lineage>
        <taxon>Bacteria</taxon>
        <taxon>Bacillati</taxon>
        <taxon>Bacillota</taxon>
        <taxon>Bacilli</taxon>
        <taxon>Bacillales</taxon>
        <taxon>Bacillaceae</taxon>
        <taxon>Virgibacillus</taxon>
    </lineage>
</organism>